<gene>
    <name evidence="3" type="primary">icmt-1</name>
    <name evidence="3" type="ORF">SNAT2548_LOCUS10344</name>
</gene>
<proteinExistence type="predicted"/>
<sequence>MLNQEYVENREWAFSLCGRSTYWSRCSSFFMSFEGAKGRWILASAASWMEIKLLRGGIALACGTMHDSAPSRWHEAVATKKEGLVWNPAAGCSQGECLVDLQVKAQDLLATIPGACTAAVATSRQPLTKPLRLNGEFDSYTVKDFVEICTILQNLPADDGRLASALQQENLSGFDAVFACFCASAVAVEVQASKLFRPLSPQEEARQKQELQRMEKQSRKIADQLIAEEERENRAMKKKVEAGNLQSKKKKPKARKGKRPEKAASQADANVVEASDEETQTHDFNAIAFGGEDVSEPVARLQHNFPMFDDEVLSTHLMAAAYDMEEAVLSLSKFAAEGGDILGPVDLPVRPPRVRAGKPQNLVANVVARTDHPGMPLYCFVAMVAKSASPAYRPGRLVRPIPEDRFRLLGDEKGRFWLKKSRVPEIGDIVEIHFFEEDASDYLESAHGDFPHQNEDLLCTELTLRSRCVVERNVFLTASLLASAVDDIETKWPWRKALGKFPSVTPDYSDEPKRALLLKLLMWSVVEALPHVLSLLNFGSNSYWFGLSCPAHCQASFTFNLALFTSGFGFGCVATFAFFWTFVLAPASPRPATASRATPPPQQVPRPGPVPPLLPAFLVLEGHWATPLSSEVFQLFRLASGCRGYLCIPRCLSLIPLVGRSKGVLLRSPAPLAQPSLTMQLSDLRMEPNSLGLSCILRWPLGSASEPGRQVLCLPVMQRSGGFLAAVPAALLASAQENAAATLPSDVVGPFVVLTVPGIEDEEAGEVPAGVDVDVLVVDMDEAVLASMSLYDPVTDLVFESFLPDAPHIMPQPELLIAAAKAWVEEEASDRLAFYSAQEETAAPLTASPKRPPPKKRITMSQLSEQVAAIAAVIPSLADQIRLVAEKQAAATALPVSPAPLPPAGLQQEFPTIAAAPPAMPLQQMAKQLPAPRQVHVQAQVPFASQAPAGSSSDGSSLAKAVTQQGEALGQLVAHLIAQSETLDLSGNSTSLSAKGTAKREKLQQELAAGSSTFFLQVVQSAHRRLYPALPLPASVEEAQASGRVSFVSYLERTGGYDRSRDLGLMMMMLAGIADAFLRGDNRAAREHTALALAATEQAASDAGRWDLAFLLSLGEDPSPNVFAPRPASAAGRMRAFSPLVFARSIYLRSVAGMRPTPHVPCQDKASPNPRLLPKEGQDSQGSPRTSNN</sequence>
<keyword evidence="2" id="KW-1133">Transmembrane helix</keyword>
<evidence type="ECO:0000313" key="3">
    <source>
        <dbReference type="EMBL" id="CAE7237563.1"/>
    </source>
</evidence>
<accession>A0A812KWN5</accession>
<feature type="compositionally biased region" description="Basic residues" evidence="1">
    <location>
        <begin position="247"/>
        <end position="259"/>
    </location>
</feature>
<comment type="caution">
    <text evidence="3">The sequence shown here is derived from an EMBL/GenBank/DDBJ whole genome shotgun (WGS) entry which is preliminary data.</text>
</comment>
<feature type="transmembrane region" description="Helical" evidence="2">
    <location>
        <begin position="516"/>
        <end position="538"/>
    </location>
</feature>
<keyword evidence="2" id="KW-0472">Membrane</keyword>
<feature type="compositionally biased region" description="Basic and acidic residues" evidence="1">
    <location>
        <begin position="232"/>
        <end position="241"/>
    </location>
</feature>
<feature type="compositionally biased region" description="Polar residues" evidence="1">
    <location>
        <begin position="1179"/>
        <end position="1189"/>
    </location>
</feature>
<reference evidence="3" key="1">
    <citation type="submission" date="2021-02" db="EMBL/GenBank/DDBJ databases">
        <authorList>
            <person name="Dougan E. K."/>
            <person name="Rhodes N."/>
            <person name="Thang M."/>
            <person name="Chan C."/>
        </authorList>
    </citation>
    <scope>NUCLEOTIDE SEQUENCE</scope>
</reference>
<dbReference type="AlphaFoldDB" id="A0A812KWN5"/>
<feature type="transmembrane region" description="Helical" evidence="2">
    <location>
        <begin position="559"/>
        <end position="583"/>
    </location>
</feature>
<feature type="region of interest" description="Disordered" evidence="1">
    <location>
        <begin position="1157"/>
        <end position="1189"/>
    </location>
</feature>
<evidence type="ECO:0000313" key="4">
    <source>
        <dbReference type="Proteomes" id="UP000604046"/>
    </source>
</evidence>
<keyword evidence="2" id="KW-0812">Transmembrane</keyword>
<dbReference type="Proteomes" id="UP000604046">
    <property type="component" value="Unassembled WGS sequence"/>
</dbReference>
<evidence type="ECO:0000256" key="2">
    <source>
        <dbReference type="SAM" id="Phobius"/>
    </source>
</evidence>
<dbReference type="EMBL" id="CAJNDS010000853">
    <property type="protein sequence ID" value="CAE7237563.1"/>
    <property type="molecule type" value="Genomic_DNA"/>
</dbReference>
<name>A0A812KWN5_9DINO</name>
<organism evidence="3 4">
    <name type="scientific">Symbiodinium natans</name>
    <dbReference type="NCBI Taxonomy" id="878477"/>
    <lineage>
        <taxon>Eukaryota</taxon>
        <taxon>Sar</taxon>
        <taxon>Alveolata</taxon>
        <taxon>Dinophyceae</taxon>
        <taxon>Suessiales</taxon>
        <taxon>Symbiodiniaceae</taxon>
        <taxon>Symbiodinium</taxon>
    </lineage>
</organism>
<dbReference type="OrthoDB" id="423437at2759"/>
<protein>
    <submittedName>
        <fullName evidence="3">Icmt-1 protein</fullName>
    </submittedName>
</protein>
<feature type="compositionally biased region" description="Basic and acidic residues" evidence="1">
    <location>
        <begin position="203"/>
        <end position="219"/>
    </location>
</feature>
<feature type="region of interest" description="Disordered" evidence="1">
    <location>
        <begin position="232"/>
        <end position="277"/>
    </location>
</feature>
<feature type="region of interest" description="Disordered" evidence="1">
    <location>
        <begin position="200"/>
        <end position="219"/>
    </location>
</feature>
<evidence type="ECO:0000256" key="1">
    <source>
        <dbReference type="SAM" id="MobiDB-lite"/>
    </source>
</evidence>
<keyword evidence="4" id="KW-1185">Reference proteome</keyword>